<dbReference type="Proteomes" id="UP000181917">
    <property type="component" value="Unassembled WGS sequence"/>
</dbReference>
<evidence type="ECO:0000256" key="1">
    <source>
        <dbReference type="SAM" id="MobiDB-lite"/>
    </source>
</evidence>
<evidence type="ECO:0000313" key="2">
    <source>
        <dbReference type="EMBL" id="SDQ95883.1"/>
    </source>
</evidence>
<evidence type="ECO:0000313" key="3">
    <source>
        <dbReference type="Proteomes" id="UP000181917"/>
    </source>
</evidence>
<gene>
    <name evidence="2" type="ORF">SAMN04489742_3249</name>
</gene>
<accession>A0A1H1F4G4</accession>
<sequence>MNSDVDADASADSITDGGEDNELGLLGGLL</sequence>
<protein>
    <submittedName>
        <fullName evidence="2">Uncharacterized protein</fullName>
    </submittedName>
</protein>
<feature type="region of interest" description="Disordered" evidence="1">
    <location>
        <begin position="1"/>
        <end position="30"/>
    </location>
</feature>
<proteinExistence type="predicted"/>
<dbReference type="STRING" id="37928.SAMN04489742_3249"/>
<name>A0A1H1F4G4_9MICC</name>
<organism evidence="2 3">
    <name type="scientific">Crystallibacter crystallopoietes</name>
    <dbReference type="NCBI Taxonomy" id="37928"/>
    <lineage>
        <taxon>Bacteria</taxon>
        <taxon>Bacillati</taxon>
        <taxon>Actinomycetota</taxon>
        <taxon>Actinomycetes</taxon>
        <taxon>Micrococcales</taxon>
        <taxon>Micrococcaceae</taxon>
        <taxon>Crystallibacter</taxon>
    </lineage>
</organism>
<dbReference type="EMBL" id="FNKH01000002">
    <property type="protein sequence ID" value="SDQ95883.1"/>
    <property type="molecule type" value="Genomic_DNA"/>
</dbReference>
<dbReference type="AlphaFoldDB" id="A0A1H1F4G4"/>
<reference evidence="2 3" key="1">
    <citation type="submission" date="2016-10" db="EMBL/GenBank/DDBJ databases">
        <authorList>
            <person name="de Groot N.N."/>
        </authorList>
    </citation>
    <scope>NUCLEOTIDE SEQUENCE [LARGE SCALE GENOMIC DNA]</scope>
    <source>
        <strain evidence="2 3">DSM 20117</strain>
    </source>
</reference>
<keyword evidence="3" id="KW-1185">Reference proteome</keyword>